<protein>
    <recommendedName>
        <fullName evidence="3">AAA+ ATPase domain-containing protein</fullName>
    </recommendedName>
</protein>
<dbReference type="GO" id="GO:0030163">
    <property type="term" value="P:protein catabolic process"/>
    <property type="evidence" value="ECO:0007669"/>
    <property type="project" value="TreeGrafter"/>
</dbReference>
<dbReference type="PANTHER" id="PTHR23076">
    <property type="entry name" value="METALLOPROTEASE M41 FTSH"/>
    <property type="match status" value="1"/>
</dbReference>
<comment type="similarity">
    <text evidence="1">Belongs to the AAA ATPase family.</text>
</comment>
<dbReference type="Pfam" id="PF00004">
    <property type="entry name" value="AAA"/>
    <property type="match status" value="1"/>
</dbReference>
<dbReference type="InterPro" id="IPR003959">
    <property type="entry name" value="ATPase_AAA_core"/>
</dbReference>
<dbReference type="EMBL" id="JACHBC010000010">
    <property type="protein sequence ID" value="MBB5563053.1"/>
    <property type="molecule type" value="Genomic_DNA"/>
</dbReference>
<feature type="region of interest" description="Disordered" evidence="2">
    <location>
        <begin position="339"/>
        <end position="413"/>
    </location>
</feature>
<evidence type="ECO:0000256" key="2">
    <source>
        <dbReference type="SAM" id="MobiDB-lite"/>
    </source>
</evidence>
<evidence type="ECO:0000259" key="3">
    <source>
        <dbReference type="SMART" id="SM00382"/>
    </source>
</evidence>
<dbReference type="GO" id="GO:0016887">
    <property type="term" value="F:ATP hydrolysis activity"/>
    <property type="evidence" value="ECO:0007669"/>
    <property type="project" value="InterPro"/>
</dbReference>
<comment type="caution">
    <text evidence="4">The sequence shown here is derived from an EMBL/GenBank/DDBJ whole genome shotgun (WGS) entry which is preliminary data.</text>
</comment>
<feature type="domain" description="AAA+ ATPase" evidence="3">
    <location>
        <begin position="453"/>
        <end position="592"/>
    </location>
</feature>
<evidence type="ECO:0000313" key="5">
    <source>
        <dbReference type="Proteomes" id="UP000528824"/>
    </source>
</evidence>
<dbReference type="SMART" id="SM00382">
    <property type="entry name" value="AAA"/>
    <property type="match status" value="1"/>
</dbReference>
<dbReference type="GO" id="GO:0005524">
    <property type="term" value="F:ATP binding"/>
    <property type="evidence" value="ECO:0007669"/>
    <property type="project" value="UniProtKB-KW"/>
</dbReference>
<dbReference type="GO" id="GO:0004176">
    <property type="term" value="F:ATP-dependent peptidase activity"/>
    <property type="evidence" value="ECO:0007669"/>
    <property type="project" value="TreeGrafter"/>
</dbReference>
<dbReference type="CDD" id="cd19481">
    <property type="entry name" value="RecA-like_protease"/>
    <property type="match status" value="1"/>
</dbReference>
<keyword evidence="1" id="KW-0067">ATP-binding</keyword>
<keyword evidence="1" id="KW-0547">Nucleotide-binding</keyword>
<organism evidence="4 5">
    <name type="scientific">Rhizobium lentis</name>
    <dbReference type="NCBI Taxonomy" id="1138194"/>
    <lineage>
        <taxon>Bacteria</taxon>
        <taxon>Pseudomonadati</taxon>
        <taxon>Pseudomonadota</taxon>
        <taxon>Alphaproteobacteria</taxon>
        <taxon>Hyphomicrobiales</taxon>
        <taxon>Rhizobiaceae</taxon>
        <taxon>Rhizobium/Agrobacterium group</taxon>
        <taxon>Rhizobium</taxon>
    </lineage>
</organism>
<dbReference type="Proteomes" id="UP000528824">
    <property type="component" value="Unassembled WGS sequence"/>
</dbReference>
<gene>
    <name evidence="4" type="ORF">GGI59_004743</name>
</gene>
<dbReference type="RefSeq" id="WP_281414472.1">
    <property type="nucleotide sequence ID" value="NZ_JACHBB010000009.1"/>
</dbReference>
<dbReference type="InterPro" id="IPR027417">
    <property type="entry name" value="P-loop_NTPase"/>
</dbReference>
<dbReference type="InterPro" id="IPR003960">
    <property type="entry name" value="ATPase_AAA_CS"/>
</dbReference>
<name>A0A7W9CX30_9HYPH</name>
<evidence type="ECO:0000256" key="1">
    <source>
        <dbReference type="RuleBase" id="RU003651"/>
    </source>
</evidence>
<feature type="compositionally biased region" description="Basic and acidic residues" evidence="2">
    <location>
        <begin position="339"/>
        <end position="349"/>
    </location>
</feature>
<keyword evidence="5" id="KW-1185">Reference proteome</keyword>
<evidence type="ECO:0000313" key="4">
    <source>
        <dbReference type="EMBL" id="MBB5563053.1"/>
    </source>
</evidence>
<dbReference type="GO" id="GO:0006508">
    <property type="term" value="P:proteolysis"/>
    <property type="evidence" value="ECO:0007669"/>
    <property type="project" value="TreeGrafter"/>
</dbReference>
<dbReference type="GO" id="GO:0005886">
    <property type="term" value="C:plasma membrane"/>
    <property type="evidence" value="ECO:0007669"/>
    <property type="project" value="TreeGrafter"/>
</dbReference>
<dbReference type="AlphaFoldDB" id="A0A7W9CX30"/>
<dbReference type="SUPFAM" id="SSF52540">
    <property type="entry name" value="P-loop containing nucleoside triphosphate hydrolases"/>
    <property type="match status" value="1"/>
</dbReference>
<sequence>MMDRLSSFLLRRLAHVERRAVRRLAVRNGLLTMSTAIVNGYVVGRYAPAFDPSHLTGDLKQDRQWMRDHLTAFLIEGPQDGHGRPVLVPAVPVWPAHLVRRSANETDTNLAAIAYAVRVVAETGYAPSVKSMATLLLLAAAMEQSGVTLRDLVAVLRQPAPVFSVAVLADGFERALPQLIEDTEVAPFGPYNGVAADFAFTDDLWRWVDSETRRIFLQVPADETNRPSRAGLRGQLLRALADGTPVLAVSETHNGVPEQVDLTCDVSLTGDGIDRLLVADLLEAIYGSEAVMRHDSSIARIDAEALTLDDLAIAIRSGRPILSSIEALVGLAALNREDKRDQKDEDKTGSSRRLVTQSPSERREQTSRNAGNTDDRASSTSTSSSKSKGRSKSKPTGAEVIQPEPIDDVSRPAAPPVLRVETLTGYGAAKDWALGLKVDLADYLGGELPWSQMSTKLLLSGPPGTGKTTFARALCNTLQVPLVVTSVSTWLQGEYLHDVLDRMANTFAEARRHAPCILFIDEVDGIGQRASASRPYADYWNACVNKLLELLDGAIKTDGVIVVGATNRPGEIDEAIRRSGRLETHIEIPRPDIPTLAGILAHHLGADLDAITAPDGEVGAQP</sequence>
<dbReference type="InterPro" id="IPR003593">
    <property type="entry name" value="AAA+_ATPase"/>
</dbReference>
<dbReference type="PROSITE" id="PS00674">
    <property type="entry name" value="AAA"/>
    <property type="match status" value="1"/>
</dbReference>
<reference evidence="4 5" key="1">
    <citation type="submission" date="2020-08" db="EMBL/GenBank/DDBJ databases">
        <title>Genomic Encyclopedia of Type Strains, Phase IV (KMG-V): Genome sequencing to study the core and pangenomes of soil and plant-associated prokaryotes.</title>
        <authorList>
            <person name="Whitman W."/>
        </authorList>
    </citation>
    <scope>NUCLEOTIDE SEQUENCE [LARGE SCALE GENOMIC DNA]</scope>
    <source>
        <strain evidence="4 5">SEMIA 4034</strain>
    </source>
</reference>
<proteinExistence type="inferred from homology"/>
<dbReference type="Gene3D" id="3.40.50.300">
    <property type="entry name" value="P-loop containing nucleotide triphosphate hydrolases"/>
    <property type="match status" value="1"/>
</dbReference>
<dbReference type="PANTHER" id="PTHR23076:SF97">
    <property type="entry name" value="ATP-DEPENDENT ZINC METALLOPROTEASE YME1L1"/>
    <property type="match status" value="1"/>
</dbReference>
<accession>A0A7W9CX30</accession>